<feature type="domain" description="Tyr recombinase" evidence="5">
    <location>
        <begin position="212"/>
        <end position="367"/>
    </location>
</feature>
<dbReference type="EMBL" id="FIZP01000005">
    <property type="protein sequence ID" value="CZE48048.1"/>
    <property type="molecule type" value="Genomic_DNA"/>
</dbReference>
<dbReference type="PANTHER" id="PTHR30629:SF2">
    <property type="entry name" value="PROPHAGE INTEGRASE INTS-RELATED"/>
    <property type="match status" value="1"/>
</dbReference>
<dbReference type="GO" id="GO:0003677">
    <property type="term" value="F:DNA binding"/>
    <property type="evidence" value="ECO:0007669"/>
    <property type="project" value="UniProtKB-KW"/>
</dbReference>
<gene>
    <name evidence="6" type="ORF">ERS672216_01202</name>
</gene>
<dbReference type="OrthoDB" id="5359385at2"/>
<dbReference type="AlphaFoldDB" id="A0A128EI92"/>
<keyword evidence="2" id="KW-0229">DNA integration</keyword>
<name>A0A128EI92_9BACT</name>
<dbReference type="PANTHER" id="PTHR30629">
    <property type="entry name" value="PROPHAGE INTEGRASE"/>
    <property type="match status" value="1"/>
</dbReference>
<evidence type="ECO:0000256" key="4">
    <source>
        <dbReference type="ARBA" id="ARBA00023172"/>
    </source>
</evidence>
<accession>A0A128EI92</accession>
<evidence type="ECO:0000256" key="1">
    <source>
        <dbReference type="ARBA" id="ARBA00008857"/>
    </source>
</evidence>
<dbReference type="InterPro" id="IPR050808">
    <property type="entry name" value="Phage_Integrase"/>
</dbReference>
<comment type="similarity">
    <text evidence="1">Belongs to the 'phage' integrase family.</text>
</comment>
<sequence length="405" mass="45924">MKQNNTPIRSQVGFKNTPDLFLKNFELSFGIKKYKENIAKNLKLECIRNASGRTVRTFYAVDGSVIKKIGKVGEISFKDALKKVEEFKTDGGKASRANPSFKDVYCEYIRLKCPDFSENTLKKKNVIFRKFKKIENKPIKTIILSDIVEICDKYTSKTAMLTHIWGLANLILQFAVDSGIIAQNPLTGRKVGGRYNIKKTIGHGYLDPHKPQNLIALIKYIKNNKLSLGVKNALKMGLITGLRSKNIRTLKKNQLKKNDNGEFYLEFAADETKARKIQHLGIPSRLAAWLHSLETQNDLFFPNSFGGELSENTLSKALNGFEIYEMHEGGNFVFHSLRKVLSTFANEYGNSYIKGVSVERVLFHDPQTGVAKIYNKATNILETKRVLEWWLDYLNVASNVDILGV</sequence>
<dbReference type="InterPro" id="IPR011010">
    <property type="entry name" value="DNA_brk_join_enz"/>
</dbReference>
<dbReference type="Pfam" id="PF00589">
    <property type="entry name" value="Phage_integrase"/>
    <property type="match status" value="1"/>
</dbReference>
<keyword evidence="7" id="KW-1185">Reference proteome</keyword>
<dbReference type="Proteomes" id="UP000069632">
    <property type="component" value="Unassembled WGS sequence"/>
</dbReference>
<dbReference type="Gene3D" id="1.10.443.10">
    <property type="entry name" value="Intergrase catalytic core"/>
    <property type="match status" value="1"/>
</dbReference>
<dbReference type="RefSeq" id="WP_075540287.1">
    <property type="nucleotide sequence ID" value="NZ_CP053844.1"/>
</dbReference>
<evidence type="ECO:0000259" key="5">
    <source>
        <dbReference type="Pfam" id="PF00589"/>
    </source>
</evidence>
<evidence type="ECO:0000256" key="2">
    <source>
        <dbReference type="ARBA" id="ARBA00022908"/>
    </source>
</evidence>
<protein>
    <submittedName>
        <fullName evidence="6">Integrase phage family protein</fullName>
    </submittedName>
</protein>
<evidence type="ECO:0000313" key="6">
    <source>
        <dbReference type="EMBL" id="CZE48048.1"/>
    </source>
</evidence>
<evidence type="ECO:0000313" key="7">
    <source>
        <dbReference type="Proteomes" id="UP000069632"/>
    </source>
</evidence>
<evidence type="ECO:0000256" key="3">
    <source>
        <dbReference type="ARBA" id="ARBA00023125"/>
    </source>
</evidence>
<dbReference type="InterPro" id="IPR002104">
    <property type="entry name" value="Integrase_catalytic"/>
</dbReference>
<proteinExistence type="inferred from homology"/>
<organism evidence="6 7">
    <name type="scientific">Campylobacter geochelonis</name>
    <dbReference type="NCBI Taxonomy" id="1780362"/>
    <lineage>
        <taxon>Bacteria</taxon>
        <taxon>Pseudomonadati</taxon>
        <taxon>Campylobacterota</taxon>
        <taxon>Epsilonproteobacteria</taxon>
        <taxon>Campylobacterales</taxon>
        <taxon>Campylobacteraceae</taxon>
        <taxon>Campylobacter</taxon>
    </lineage>
</organism>
<keyword evidence="4" id="KW-0233">DNA recombination</keyword>
<keyword evidence="3" id="KW-0238">DNA-binding</keyword>
<dbReference type="GO" id="GO:0015074">
    <property type="term" value="P:DNA integration"/>
    <property type="evidence" value="ECO:0007669"/>
    <property type="project" value="UniProtKB-KW"/>
</dbReference>
<dbReference type="Gene3D" id="1.10.150.130">
    <property type="match status" value="1"/>
</dbReference>
<dbReference type="GO" id="GO:0006310">
    <property type="term" value="P:DNA recombination"/>
    <property type="evidence" value="ECO:0007669"/>
    <property type="project" value="UniProtKB-KW"/>
</dbReference>
<dbReference type="SUPFAM" id="SSF56349">
    <property type="entry name" value="DNA breaking-rejoining enzymes"/>
    <property type="match status" value="1"/>
</dbReference>
<dbReference type="InterPro" id="IPR010998">
    <property type="entry name" value="Integrase_recombinase_N"/>
</dbReference>
<reference evidence="6 7" key="1">
    <citation type="submission" date="2016-02" db="EMBL/GenBank/DDBJ databases">
        <authorList>
            <consortium name="Pathogen Informatics"/>
        </authorList>
    </citation>
    <scope>NUCLEOTIDE SEQUENCE [LARGE SCALE GENOMIC DNA]</scope>
    <source>
        <strain evidence="6 7">RC20</strain>
    </source>
</reference>
<dbReference type="InterPro" id="IPR013762">
    <property type="entry name" value="Integrase-like_cat_sf"/>
</dbReference>